<dbReference type="Proteomes" id="UP001596356">
    <property type="component" value="Unassembled WGS sequence"/>
</dbReference>
<keyword evidence="3" id="KW-1185">Reference proteome</keyword>
<comment type="caution">
    <text evidence="2">The sequence shown here is derived from an EMBL/GenBank/DDBJ whole genome shotgun (WGS) entry which is preliminary data.</text>
</comment>
<dbReference type="EC" id="2.7.1.63" evidence="2"/>
<dbReference type="EMBL" id="JBHSWJ010000002">
    <property type="protein sequence ID" value="MFC6714061.1"/>
    <property type="molecule type" value="Genomic_DNA"/>
</dbReference>
<dbReference type="Gene3D" id="3.30.420.40">
    <property type="match status" value="2"/>
</dbReference>
<gene>
    <name evidence="2" type="primary">ppgK</name>
    <name evidence="2" type="ORF">ACFQBT_09660</name>
</gene>
<dbReference type="Pfam" id="PF00480">
    <property type="entry name" value="ROK"/>
    <property type="match status" value="1"/>
</dbReference>
<dbReference type="GO" id="GO:0047330">
    <property type="term" value="F:polyphosphate-glucose phosphotransferase activity"/>
    <property type="evidence" value="ECO:0007669"/>
    <property type="project" value="UniProtKB-EC"/>
</dbReference>
<dbReference type="PANTHER" id="PTHR18964:SF146">
    <property type="entry name" value="POLYPHOSPHATE GLUCOKINASE"/>
    <property type="match status" value="1"/>
</dbReference>
<dbReference type="InterPro" id="IPR000600">
    <property type="entry name" value="ROK"/>
</dbReference>
<keyword evidence="2" id="KW-0808">Transferase</keyword>
<proteinExistence type="inferred from homology"/>
<accession>A0ABW2ASU6</accession>
<dbReference type="SUPFAM" id="SSF53067">
    <property type="entry name" value="Actin-like ATPase domain"/>
    <property type="match status" value="1"/>
</dbReference>
<evidence type="ECO:0000256" key="1">
    <source>
        <dbReference type="ARBA" id="ARBA00006479"/>
    </source>
</evidence>
<dbReference type="NCBIfam" id="NF045942">
    <property type="entry name" value="PolPhglucPhase"/>
    <property type="match status" value="1"/>
</dbReference>
<comment type="similarity">
    <text evidence="1">Belongs to the ROK (NagC/XylR) family.</text>
</comment>
<protein>
    <submittedName>
        <fullName evidence="2">Polyphosphate--glucose phosphotransferase</fullName>
        <ecNumber evidence="2">2.7.1.63</ecNumber>
    </submittedName>
</protein>
<evidence type="ECO:0000313" key="2">
    <source>
        <dbReference type="EMBL" id="MFC6714061.1"/>
    </source>
</evidence>
<dbReference type="PANTHER" id="PTHR18964">
    <property type="entry name" value="ROK (REPRESSOR, ORF, KINASE) FAMILY"/>
    <property type="match status" value="1"/>
</dbReference>
<organism evidence="2 3">
    <name type="scientific">Branchiibius cervicis</name>
    <dbReference type="NCBI Taxonomy" id="908252"/>
    <lineage>
        <taxon>Bacteria</taxon>
        <taxon>Bacillati</taxon>
        <taxon>Actinomycetota</taxon>
        <taxon>Actinomycetes</taxon>
        <taxon>Micrococcales</taxon>
        <taxon>Dermacoccaceae</taxon>
        <taxon>Branchiibius</taxon>
    </lineage>
</organism>
<reference evidence="3" key="1">
    <citation type="journal article" date="2019" name="Int. J. Syst. Evol. Microbiol.">
        <title>The Global Catalogue of Microorganisms (GCM) 10K type strain sequencing project: providing services to taxonomists for standard genome sequencing and annotation.</title>
        <authorList>
            <consortium name="The Broad Institute Genomics Platform"/>
            <consortium name="The Broad Institute Genome Sequencing Center for Infectious Disease"/>
            <person name="Wu L."/>
            <person name="Ma J."/>
        </authorList>
    </citation>
    <scope>NUCLEOTIDE SEQUENCE [LARGE SCALE GENOMIC DNA]</scope>
    <source>
        <strain evidence="3">NBRC 106593</strain>
    </source>
</reference>
<evidence type="ECO:0000313" key="3">
    <source>
        <dbReference type="Proteomes" id="UP001596356"/>
    </source>
</evidence>
<dbReference type="CDD" id="cd24058">
    <property type="entry name" value="ASKHA_NBD_ROK_PPGK"/>
    <property type="match status" value="1"/>
</dbReference>
<sequence>MGHRLISYERDVPLGIDVGGSGIKGAPVDLSTGQFAADRLRIETPQPSTPAAVTEVIAQIVEHFEDQIRGEAIGITLPAVVTHGVVRTAANIDSGWIGMAAEEMLSSKLGHPVTVVNDADAAGVGELHYGAARDHEGLVLVSTLGTGIGSALLNEGALVPNTELGHLEIDGHDAEHKAADSARDREDLSWEKWAERLQRYYSHVEDLLWPDLIVVGGGVSKKSEKFLPLLHLRAPIVAAQLENAAGIVGAAWLADARSQAAKK</sequence>
<dbReference type="RefSeq" id="WP_377822277.1">
    <property type="nucleotide sequence ID" value="NZ_JBHSWJ010000002.1"/>
</dbReference>
<name>A0ABW2ASU6_9MICO</name>
<dbReference type="InterPro" id="IPR043129">
    <property type="entry name" value="ATPase_NBD"/>
</dbReference>